<evidence type="ECO:0000313" key="17">
    <source>
        <dbReference type="EMBL" id="TRY70977.1"/>
    </source>
</evidence>
<evidence type="ECO:0000256" key="5">
    <source>
        <dbReference type="ARBA" id="ARBA00022605"/>
    </source>
</evidence>
<dbReference type="GO" id="GO:0070981">
    <property type="term" value="P:L-asparagine biosynthetic process"/>
    <property type="evidence" value="ECO:0007669"/>
    <property type="project" value="UniProtKB-UniPathway"/>
</dbReference>
<dbReference type="InterPro" id="IPR017932">
    <property type="entry name" value="GATase_2_dom"/>
</dbReference>
<feature type="binding site" evidence="14">
    <location>
        <position position="104"/>
    </location>
    <ligand>
        <name>L-glutamine</name>
        <dbReference type="ChEBI" id="CHEBI:58359"/>
    </ligand>
</feature>
<dbReference type="UniPathway" id="UPA00134">
    <property type="reaction ID" value="UER00195"/>
</dbReference>
<name>A0A553NZY0_TIGCA</name>
<keyword evidence="6 12" id="KW-0547">Nucleotide-binding</keyword>
<gene>
    <name evidence="17" type="ORF">TCAL_02444</name>
</gene>
<dbReference type="OMA" id="QFASKHT"/>
<dbReference type="Gene3D" id="3.60.20.10">
    <property type="entry name" value="Glutamine Phosphoribosylpyrophosphate, subunit 1, domain 1"/>
    <property type="match status" value="1"/>
</dbReference>
<dbReference type="PROSITE" id="PS51278">
    <property type="entry name" value="GATASE_TYPE_2"/>
    <property type="match status" value="1"/>
</dbReference>
<feature type="binding site" evidence="14">
    <location>
        <position position="247"/>
    </location>
    <ligand>
        <name>ATP</name>
        <dbReference type="ChEBI" id="CHEBI:30616"/>
    </ligand>
</feature>
<evidence type="ECO:0000256" key="10">
    <source>
        <dbReference type="ARBA" id="ARBA00030234"/>
    </source>
</evidence>
<dbReference type="FunFam" id="3.40.50.620:FF:000031">
    <property type="entry name" value="Asparagine synthase B"/>
    <property type="match status" value="1"/>
</dbReference>
<feature type="binding site" evidence="14">
    <location>
        <begin position="353"/>
        <end position="354"/>
    </location>
    <ligand>
        <name>ATP</name>
        <dbReference type="ChEBI" id="CHEBI:30616"/>
    </ligand>
</feature>
<keyword evidence="9 13" id="KW-0315">Glutamine amidotransferase</keyword>
<dbReference type="InterPro" id="IPR029055">
    <property type="entry name" value="Ntn_hydrolases_N"/>
</dbReference>
<evidence type="ECO:0000256" key="9">
    <source>
        <dbReference type="ARBA" id="ARBA00022962"/>
    </source>
</evidence>
<comment type="pathway">
    <text evidence="1">Amino-acid biosynthesis; L-asparagine biosynthesis; L-asparagine from L-aspartate (L-Gln route): step 1/1.</text>
</comment>
<dbReference type="CDD" id="cd01991">
    <property type="entry name" value="Asn_synthase_B_C"/>
    <property type="match status" value="1"/>
</dbReference>
<dbReference type="InterPro" id="IPR001962">
    <property type="entry name" value="Asn_synthase"/>
</dbReference>
<keyword evidence="7 12" id="KW-0067">ATP-binding</keyword>
<proteinExistence type="predicted"/>
<evidence type="ECO:0000256" key="13">
    <source>
        <dbReference type="PIRSR" id="PIRSR001589-1"/>
    </source>
</evidence>
<accession>A0A553NZY0</accession>
<evidence type="ECO:0000256" key="12">
    <source>
        <dbReference type="PIRNR" id="PIRNR001589"/>
    </source>
</evidence>
<evidence type="ECO:0000256" key="15">
    <source>
        <dbReference type="PIRSR" id="PIRSR001589-3"/>
    </source>
</evidence>
<keyword evidence="4" id="KW-0436">Ligase</keyword>
<dbReference type="Gene3D" id="3.40.50.620">
    <property type="entry name" value="HUPs"/>
    <property type="match status" value="1"/>
</dbReference>
<comment type="caution">
    <text evidence="17">The sequence shown here is derived from an EMBL/GenBank/DDBJ whole genome shotgun (WGS) entry which is preliminary data.</text>
</comment>
<dbReference type="SUPFAM" id="SSF56235">
    <property type="entry name" value="N-terminal nucleophile aminohydrolases (Ntn hydrolases)"/>
    <property type="match status" value="1"/>
</dbReference>
<dbReference type="Pfam" id="PF00733">
    <property type="entry name" value="Asn_synthase"/>
    <property type="match status" value="1"/>
</dbReference>
<evidence type="ECO:0000256" key="14">
    <source>
        <dbReference type="PIRSR" id="PIRSR001589-2"/>
    </source>
</evidence>
<dbReference type="Pfam" id="PF13537">
    <property type="entry name" value="GATase_7"/>
    <property type="match status" value="1"/>
</dbReference>
<dbReference type="SUPFAM" id="SSF52402">
    <property type="entry name" value="Adenine nucleotide alpha hydrolases-like"/>
    <property type="match status" value="1"/>
</dbReference>
<sequence>MCGILAVFGLSESSVGKRKEGLRLSKLLRHRGPDWNGIHCAKNCLLAHERLAINGLNSGAQPICSKQEDISLSINGEIYNYIELKDELIAQDERVKDDFTTDSDCEVILHLYKKYGKDFLKEKFVNGMFAFALYDETEDEYVIARDPVGIIPLYMGWSSDGSIWFGSELKAIQDNCDHFEIFPPGHYYVGRSVRSPIGNKLESYYTEPWFVDLNRLPSISFDKLELRNQLTESVRRHLLSDVPYGVLLSGGLDSSLIASIACREYKKIGNNDIIRSFCIGLEGSPDIAAAEKVARHIGSRHYSFTFTVQQGLDALMDVIYHVETFDVTTVRASTPMFLLARRVKATGCKMVLSGEGADEVFAGYLYFHKAPNAGELHKETVRKIKSLQKHDCLRANKSMMAWGVEARVPFLDREFLEYAMNLDPEEKMCNGKIEKYILREAFNDPENPYLPDDILWRQKEQFSDGVGYSWIDALKDIAEENVSDLQMKFAESRFAVNPPVTKEAYMYREIFSKHFPSPSAAKTVPFGKSIACSTPEAIAWDASFQNAADPSGRAIAGVHSVAYKKT</sequence>
<dbReference type="OrthoDB" id="6366314at2759"/>
<protein>
    <recommendedName>
        <fullName evidence="3">Asparagine synthetase [glutamine-hydrolyzing]</fullName>
        <ecNumber evidence="2">6.3.5.4</ecNumber>
    </recommendedName>
    <alternativeName>
        <fullName evidence="10">Glutamine-dependent asparagine synthetase</fullName>
    </alternativeName>
</protein>
<evidence type="ECO:0000256" key="8">
    <source>
        <dbReference type="ARBA" id="ARBA00022888"/>
    </source>
</evidence>
<evidence type="ECO:0000313" key="18">
    <source>
        <dbReference type="Proteomes" id="UP000318571"/>
    </source>
</evidence>
<feature type="domain" description="Glutamine amidotransferase type-2" evidence="16">
    <location>
        <begin position="2"/>
        <end position="193"/>
    </location>
</feature>
<feature type="active site" description="For GATase activity" evidence="13">
    <location>
        <position position="2"/>
    </location>
</feature>
<dbReference type="EC" id="6.3.5.4" evidence="2"/>
<dbReference type="EMBL" id="VCGU01000009">
    <property type="protein sequence ID" value="TRY70977.1"/>
    <property type="molecule type" value="Genomic_DNA"/>
</dbReference>
<organism evidence="17 18">
    <name type="scientific">Tigriopus californicus</name>
    <name type="common">Marine copepod</name>
    <dbReference type="NCBI Taxonomy" id="6832"/>
    <lineage>
        <taxon>Eukaryota</taxon>
        <taxon>Metazoa</taxon>
        <taxon>Ecdysozoa</taxon>
        <taxon>Arthropoda</taxon>
        <taxon>Crustacea</taxon>
        <taxon>Multicrustacea</taxon>
        <taxon>Hexanauplia</taxon>
        <taxon>Copepoda</taxon>
        <taxon>Harpacticoida</taxon>
        <taxon>Harpacticidae</taxon>
        <taxon>Tigriopus</taxon>
    </lineage>
</organism>
<dbReference type="PANTHER" id="PTHR11772">
    <property type="entry name" value="ASPARAGINE SYNTHETASE"/>
    <property type="match status" value="1"/>
</dbReference>
<keyword evidence="18" id="KW-1185">Reference proteome</keyword>
<evidence type="ECO:0000256" key="7">
    <source>
        <dbReference type="ARBA" id="ARBA00022840"/>
    </source>
</evidence>
<feature type="site" description="Important for beta-aspartyl-AMP intermediate formation" evidence="15">
    <location>
        <position position="355"/>
    </location>
</feature>
<dbReference type="Proteomes" id="UP000318571">
    <property type="component" value="Chromosome 9"/>
</dbReference>
<dbReference type="GO" id="GO:0004066">
    <property type="term" value="F:asparagine synthase (glutamine-hydrolyzing) activity"/>
    <property type="evidence" value="ECO:0007669"/>
    <property type="project" value="UniProtKB-EC"/>
</dbReference>
<comment type="catalytic activity">
    <reaction evidence="11">
        <text>L-aspartate + L-glutamine + ATP + H2O = L-asparagine + L-glutamate + AMP + diphosphate + H(+)</text>
        <dbReference type="Rhea" id="RHEA:12228"/>
        <dbReference type="ChEBI" id="CHEBI:15377"/>
        <dbReference type="ChEBI" id="CHEBI:15378"/>
        <dbReference type="ChEBI" id="CHEBI:29985"/>
        <dbReference type="ChEBI" id="CHEBI:29991"/>
        <dbReference type="ChEBI" id="CHEBI:30616"/>
        <dbReference type="ChEBI" id="CHEBI:33019"/>
        <dbReference type="ChEBI" id="CHEBI:58048"/>
        <dbReference type="ChEBI" id="CHEBI:58359"/>
        <dbReference type="ChEBI" id="CHEBI:456215"/>
        <dbReference type="EC" id="6.3.5.4"/>
    </reaction>
</comment>
<evidence type="ECO:0000259" key="16">
    <source>
        <dbReference type="PROSITE" id="PS51278"/>
    </source>
</evidence>
<feature type="binding site" evidence="14">
    <location>
        <position position="279"/>
    </location>
    <ligand>
        <name>ATP</name>
        <dbReference type="ChEBI" id="CHEBI:30616"/>
    </ligand>
</feature>
<evidence type="ECO:0000256" key="2">
    <source>
        <dbReference type="ARBA" id="ARBA00012737"/>
    </source>
</evidence>
<evidence type="ECO:0000256" key="6">
    <source>
        <dbReference type="ARBA" id="ARBA00022741"/>
    </source>
</evidence>
<dbReference type="InterPro" id="IPR050795">
    <property type="entry name" value="Asn_Synthetase"/>
</dbReference>
<evidence type="ECO:0000256" key="4">
    <source>
        <dbReference type="ARBA" id="ARBA00022598"/>
    </source>
</evidence>
<dbReference type="PIRSF" id="PIRSF001589">
    <property type="entry name" value="Asn_synthetase_glu-h"/>
    <property type="match status" value="1"/>
</dbReference>
<dbReference type="InterPro" id="IPR006426">
    <property type="entry name" value="Asn_synth_AEB"/>
</dbReference>
<evidence type="ECO:0000256" key="11">
    <source>
        <dbReference type="ARBA" id="ARBA00048741"/>
    </source>
</evidence>
<reference evidence="17 18" key="1">
    <citation type="journal article" date="2018" name="Nat. Ecol. Evol.">
        <title>Genomic signatures of mitonuclear coevolution across populations of Tigriopus californicus.</title>
        <authorList>
            <person name="Barreto F.S."/>
            <person name="Watson E.T."/>
            <person name="Lima T.G."/>
            <person name="Willett C.S."/>
            <person name="Edmands S."/>
            <person name="Li W."/>
            <person name="Burton R.S."/>
        </authorList>
    </citation>
    <scope>NUCLEOTIDE SEQUENCE [LARGE SCALE GENOMIC DNA]</scope>
    <source>
        <strain evidence="17 18">San Diego</strain>
    </source>
</reference>
<dbReference type="InterPro" id="IPR014729">
    <property type="entry name" value="Rossmann-like_a/b/a_fold"/>
</dbReference>
<keyword evidence="5 13" id="KW-0028">Amino-acid biosynthesis</keyword>
<dbReference type="STRING" id="6832.A0A553NZY0"/>
<evidence type="ECO:0000256" key="1">
    <source>
        <dbReference type="ARBA" id="ARBA00005187"/>
    </source>
</evidence>
<dbReference type="NCBIfam" id="TIGR01536">
    <property type="entry name" value="asn_synth_AEB"/>
    <property type="match status" value="1"/>
</dbReference>
<dbReference type="AlphaFoldDB" id="A0A553NZY0"/>
<keyword evidence="8 13" id="KW-0061">Asparagine biosynthesis</keyword>
<dbReference type="NCBIfam" id="NF006949">
    <property type="entry name" value="PRK09431.1"/>
    <property type="match status" value="1"/>
</dbReference>
<evidence type="ECO:0000256" key="3">
    <source>
        <dbReference type="ARBA" id="ARBA00021389"/>
    </source>
</evidence>
<dbReference type="CDD" id="cd00712">
    <property type="entry name" value="AsnB"/>
    <property type="match status" value="1"/>
</dbReference>
<dbReference type="GO" id="GO:0005524">
    <property type="term" value="F:ATP binding"/>
    <property type="evidence" value="ECO:0007669"/>
    <property type="project" value="UniProtKB-KW"/>
</dbReference>
<dbReference type="GO" id="GO:0005829">
    <property type="term" value="C:cytosol"/>
    <property type="evidence" value="ECO:0007669"/>
    <property type="project" value="TreeGrafter"/>
</dbReference>
<dbReference type="PANTHER" id="PTHR11772:SF2">
    <property type="entry name" value="ASPARAGINE SYNTHETASE [GLUTAMINE-HYDROLYZING]"/>
    <property type="match status" value="1"/>
</dbReference>
<dbReference type="InterPro" id="IPR033738">
    <property type="entry name" value="AsnB_N"/>
</dbReference>